<comment type="catalytic activity">
    <reaction evidence="5 8">
        <text>S-formylglutathione + H2O = formate + glutathione + H(+)</text>
        <dbReference type="Rhea" id="RHEA:14961"/>
        <dbReference type="ChEBI" id="CHEBI:15377"/>
        <dbReference type="ChEBI" id="CHEBI:15378"/>
        <dbReference type="ChEBI" id="CHEBI:15740"/>
        <dbReference type="ChEBI" id="CHEBI:57688"/>
        <dbReference type="ChEBI" id="CHEBI:57925"/>
        <dbReference type="EC" id="3.1.2.12"/>
    </reaction>
</comment>
<dbReference type="NCBIfam" id="TIGR02821">
    <property type="entry name" value="fghA_ester_D"/>
    <property type="match status" value="1"/>
</dbReference>
<name>A0A399QZI7_9PROT</name>
<dbReference type="Pfam" id="PF00756">
    <property type="entry name" value="Esterase"/>
    <property type="match status" value="1"/>
</dbReference>
<evidence type="ECO:0000256" key="5">
    <source>
        <dbReference type="ARBA" id="ARBA00047590"/>
    </source>
</evidence>
<evidence type="ECO:0000256" key="8">
    <source>
        <dbReference type="RuleBase" id="RU363068"/>
    </source>
</evidence>
<evidence type="ECO:0000256" key="2">
    <source>
        <dbReference type="ARBA" id="ARBA00012479"/>
    </source>
</evidence>
<dbReference type="RefSeq" id="WP_119379745.1">
    <property type="nucleotide sequence ID" value="NZ_QWGB01000005.1"/>
</dbReference>
<dbReference type="EMBL" id="QWGB01000005">
    <property type="protein sequence ID" value="RIJ24556.1"/>
    <property type="molecule type" value="Genomic_DNA"/>
</dbReference>
<evidence type="ECO:0000256" key="1">
    <source>
        <dbReference type="ARBA" id="ARBA00005622"/>
    </source>
</evidence>
<dbReference type="GO" id="GO:0005829">
    <property type="term" value="C:cytosol"/>
    <property type="evidence" value="ECO:0007669"/>
    <property type="project" value="TreeGrafter"/>
</dbReference>
<evidence type="ECO:0000313" key="10">
    <source>
        <dbReference type="Proteomes" id="UP000265431"/>
    </source>
</evidence>
<dbReference type="InterPro" id="IPR029058">
    <property type="entry name" value="AB_hydrolase_fold"/>
</dbReference>
<proteinExistence type="inferred from homology"/>
<feature type="active site" description="Charge relay system" evidence="7">
    <location>
        <position position="146"/>
    </location>
</feature>
<accession>A0A399QZI7</accession>
<feature type="active site" description="Charge relay system" evidence="7">
    <location>
        <position position="222"/>
    </location>
</feature>
<dbReference type="AlphaFoldDB" id="A0A399QZI7"/>
<organism evidence="9 10">
    <name type="scientific">Henriciella barbarensis</name>
    <dbReference type="NCBI Taxonomy" id="86342"/>
    <lineage>
        <taxon>Bacteria</taxon>
        <taxon>Pseudomonadati</taxon>
        <taxon>Pseudomonadota</taxon>
        <taxon>Alphaproteobacteria</taxon>
        <taxon>Hyphomonadales</taxon>
        <taxon>Hyphomonadaceae</taxon>
        <taxon>Henriciella</taxon>
    </lineage>
</organism>
<sequence length="277" mass="31134">METVSDWTSFGGDLSVYDHESETLGCTMRFAVFEPPQTDEEPVPVLWYLSGLTCNWSNVMEKGGLQRKAAELGVMIVAPDTSPRGEDVADDEAYDLGQGAGFYLTATQDPWTKHYKMDQYIMEELPSVIRSNFAADMRRQSIFGHSMGGHGALVLALRNPGHFRSVSAFSPIVAPSQVPWGEKAFSAYLGDEKEAWKEWDACELVKKTQLDTTILIDQGEDDQFLEEQLKPGLFEQACRETGQPLAIRLRPGYDHSYYFISTFMDDHIMHHAKALYG</sequence>
<dbReference type="GO" id="GO:0052689">
    <property type="term" value="F:carboxylic ester hydrolase activity"/>
    <property type="evidence" value="ECO:0007669"/>
    <property type="project" value="UniProtKB-KW"/>
</dbReference>
<dbReference type="InterPro" id="IPR000801">
    <property type="entry name" value="Esterase-like"/>
</dbReference>
<dbReference type="GO" id="GO:0018738">
    <property type="term" value="F:S-formylglutathione hydrolase activity"/>
    <property type="evidence" value="ECO:0007669"/>
    <property type="project" value="UniProtKB-UniRule"/>
</dbReference>
<evidence type="ECO:0000256" key="3">
    <source>
        <dbReference type="ARBA" id="ARBA00022487"/>
    </source>
</evidence>
<comment type="caution">
    <text evidence="9">The sequence shown here is derived from an EMBL/GenBank/DDBJ whole genome shotgun (WGS) entry which is preliminary data.</text>
</comment>
<dbReference type="Gene3D" id="3.40.50.1820">
    <property type="entry name" value="alpha/beta hydrolase"/>
    <property type="match status" value="1"/>
</dbReference>
<dbReference type="OrthoDB" id="9782200at2"/>
<dbReference type="PANTHER" id="PTHR10061">
    <property type="entry name" value="S-FORMYLGLUTATHIONE HYDROLASE"/>
    <property type="match status" value="1"/>
</dbReference>
<dbReference type="FunFam" id="3.40.50.1820:FF:000002">
    <property type="entry name" value="S-formylglutathione hydrolase"/>
    <property type="match status" value="1"/>
</dbReference>
<gene>
    <name evidence="9" type="primary">fghA</name>
    <name evidence="9" type="ORF">D1224_10090</name>
</gene>
<dbReference type="Proteomes" id="UP000265431">
    <property type="component" value="Unassembled WGS sequence"/>
</dbReference>
<protein>
    <recommendedName>
        <fullName evidence="2 6">S-formylglutathione hydrolase</fullName>
        <ecNumber evidence="2 6">3.1.2.12</ecNumber>
    </recommendedName>
</protein>
<comment type="function">
    <text evidence="8">Serine hydrolase involved in the detoxification of formaldehyde.</text>
</comment>
<keyword evidence="10" id="KW-1185">Reference proteome</keyword>
<evidence type="ECO:0000313" key="9">
    <source>
        <dbReference type="EMBL" id="RIJ24556.1"/>
    </source>
</evidence>
<evidence type="ECO:0000256" key="6">
    <source>
        <dbReference type="NCBIfam" id="TIGR02821"/>
    </source>
</evidence>
<keyword evidence="4 8" id="KW-0378">Hydrolase</keyword>
<evidence type="ECO:0000256" key="7">
    <source>
        <dbReference type="PIRSR" id="PIRSR614186-1"/>
    </source>
</evidence>
<dbReference type="SUPFAM" id="SSF53474">
    <property type="entry name" value="alpha/beta-Hydrolases"/>
    <property type="match status" value="1"/>
</dbReference>
<dbReference type="EC" id="3.1.2.12" evidence="2 6"/>
<keyword evidence="3 8" id="KW-0719">Serine esterase</keyword>
<evidence type="ECO:0000256" key="4">
    <source>
        <dbReference type="ARBA" id="ARBA00022801"/>
    </source>
</evidence>
<dbReference type="InterPro" id="IPR014186">
    <property type="entry name" value="S-formylglutathione_hydrol"/>
</dbReference>
<dbReference type="PANTHER" id="PTHR10061:SF0">
    <property type="entry name" value="S-FORMYLGLUTATHIONE HYDROLASE"/>
    <property type="match status" value="1"/>
</dbReference>
<comment type="similarity">
    <text evidence="1 8">Belongs to the esterase D family.</text>
</comment>
<reference evidence="9 10" key="1">
    <citation type="submission" date="2018-08" db="EMBL/GenBank/DDBJ databases">
        <title>Henriciella mobilis sp. nov., isolated from seawater.</title>
        <authorList>
            <person name="Cheng H."/>
            <person name="Wu Y.-H."/>
            <person name="Xu X.-W."/>
            <person name="Guo L.-L."/>
        </authorList>
    </citation>
    <scope>NUCLEOTIDE SEQUENCE [LARGE SCALE GENOMIC DNA]</scope>
    <source>
        <strain evidence="9 10">CCUG66934</strain>
    </source>
</reference>
<feature type="active site" description="Charge relay system" evidence="7">
    <location>
        <position position="255"/>
    </location>
</feature>
<dbReference type="GO" id="GO:0046294">
    <property type="term" value="P:formaldehyde catabolic process"/>
    <property type="evidence" value="ECO:0007669"/>
    <property type="project" value="InterPro"/>
</dbReference>